<gene>
    <name evidence="2" type="ORF">C2845_PM17G12660</name>
</gene>
<evidence type="ECO:0000259" key="1">
    <source>
        <dbReference type="Pfam" id="PF03478"/>
    </source>
</evidence>
<name>A0A3L6Q1Y0_PANMI</name>
<dbReference type="Pfam" id="PF03478">
    <property type="entry name" value="Beta-prop_KIB1-4"/>
    <property type="match status" value="1"/>
</dbReference>
<evidence type="ECO:0000313" key="2">
    <source>
        <dbReference type="EMBL" id="RLM69141.1"/>
    </source>
</evidence>
<protein>
    <recommendedName>
        <fullName evidence="1">KIB1-4 beta-propeller domain-containing protein</fullName>
    </recommendedName>
</protein>
<keyword evidence="3" id="KW-1185">Reference proteome</keyword>
<sequence length="160" mass="17534">MNPFSQDVVRLPPPSAPVRSGDAYSRSLPVINGSGVVNCAVNTAQCVMSFGKVVLSSSPDSGSKCVVVAMSVIKNEAKLALWRSGMSEFWQQDVRVFEADLSTNPVRLIEMRAWMVTASASAHAAASRFVPVTMMELKMVPWHRLQQTYQNTNFGHQMAD</sequence>
<organism evidence="2 3">
    <name type="scientific">Panicum miliaceum</name>
    <name type="common">Proso millet</name>
    <name type="synonym">Broomcorn millet</name>
    <dbReference type="NCBI Taxonomy" id="4540"/>
    <lineage>
        <taxon>Eukaryota</taxon>
        <taxon>Viridiplantae</taxon>
        <taxon>Streptophyta</taxon>
        <taxon>Embryophyta</taxon>
        <taxon>Tracheophyta</taxon>
        <taxon>Spermatophyta</taxon>
        <taxon>Magnoliopsida</taxon>
        <taxon>Liliopsida</taxon>
        <taxon>Poales</taxon>
        <taxon>Poaceae</taxon>
        <taxon>PACMAD clade</taxon>
        <taxon>Panicoideae</taxon>
        <taxon>Panicodae</taxon>
        <taxon>Paniceae</taxon>
        <taxon>Panicinae</taxon>
        <taxon>Panicum</taxon>
        <taxon>Panicum sect. Panicum</taxon>
    </lineage>
</organism>
<dbReference type="EMBL" id="PQIB02000014">
    <property type="protein sequence ID" value="RLM69141.1"/>
    <property type="molecule type" value="Genomic_DNA"/>
</dbReference>
<reference evidence="3" key="1">
    <citation type="journal article" date="2019" name="Nat. Commun.">
        <title>The genome of broomcorn millet.</title>
        <authorList>
            <person name="Zou C."/>
            <person name="Miki D."/>
            <person name="Li D."/>
            <person name="Tang Q."/>
            <person name="Xiao L."/>
            <person name="Rajput S."/>
            <person name="Deng P."/>
            <person name="Jia W."/>
            <person name="Huang R."/>
            <person name="Zhang M."/>
            <person name="Sun Y."/>
            <person name="Hu J."/>
            <person name="Fu X."/>
            <person name="Schnable P.S."/>
            <person name="Li F."/>
            <person name="Zhang H."/>
            <person name="Feng B."/>
            <person name="Zhu X."/>
            <person name="Liu R."/>
            <person name="Schnable J.C."/>
            <person name="Zhu J.-K."/>
            <person name="Zhang H."/>
        </authorList>
    </citation>
    <scope>NUCLEOTIDE SEQUENCE [LARGE SCALE GENOMIC DNA]</scope>
</reference>
<evidence type="ECO:0000313" key="3">
    <source>
        <dbReference type="Proteomes" id="UP000275267"/>
    </source>
</evidence>
<dbReference type="Proteomes" id="UP000275267">
    <property type="component" value="Unassembled WGS sequence"/>
</dbReference>
<proteinExistence type="predicted"/>
<dbReference type="STRING" id="4540.A0A3L6Q1Y0"/>
<dbReference type="InterPro" id="IPR005174">
    <property type="entry name" value="KIB1-4_b-propeller"/>
</dbReference>
<comment type="caution">
    <text evidence="2">The sequence shown here is derived from an EMBL/GenBank/DDBJ whole genome shotgun (WGS) entry which is preliminary data.</text>
</comment>
<feature type="domain" description="KIB1-4 beta-propeller" evidence="1">
    <location>
        <begin position="1"/>
        <end position="96"/>
    </location>
</feature>
<dbReference type="AlphaFoldDB" id="A0A3L6Q1Y0"/>
<accession>A0A3L6Q1Y0</accession>